<proteinExistence type="inferred from homology"/>
<dbReference type="InterPro" id="IPR036388">
    <property type="entry name" value="WH-like_DNA-bd_sf"/>
</dbReference>
<name>A0A0N4UYC8_ENTVE</name>
<dbReference type="GO" id="GO:0003700">
    <property type="term" value="F:DNA-binding transcription factor activity"/>
    <property type="evidence" value="ECO:0007669"/>
    <property type="project" value="UniProtKB-UniRule"/>
</dbReference>
<gene>
    <name evidence="12" type="ORF">EVEC_LOCUS2286</name>
</gene>
<evidence type="ECO:0000256" key="8">
    <source>
        <dbReference type="SAM" id="MobiDB-lite"/>
    </source>
</evidence>
<dbReference type="InterPro" id="IPR037141">
    <property type="entry name" value="NDT80_DNA-bd_dom_sf"/>
</dbReference>
<dbReference type="PANTHER" id="PTHR13029">
    <property type="match status" value="1"/>
</dbReference>
<dbReference type="SUPFAM" id="SSF49417">
    <property type="entry name" value="p53-like transcription factors"/>
    <property type="match status" value="1"/>
</dbReference>
<evidence type="ECO:0000313" key="13">
    <source>
        <dbReference type="Proteomes" id="UP000274131"/>
    </source>
</evidence>
<sequence length="1003" mass="111914">MIAVLQTNLNPMAFFLCTPVDSPADPNRYPQQRAQNRGNAAMLSTGGEMMYQNATRLPDSPPITDISGAASSGSPSSASDSPYSPETYQNYQVVHNQQNGNGLILGVHPDLTAQMLVQNELIPQNHRIGNRILQHTLPSPQSEYMSSYTAQSTPATLPQVSPSPMNPRQMNSNYPIPNNGYQLDAYNGMMPVPNEAMQQHQVADGPANRKRMRPEPTPLHVKNEPQKIYALPTQLSIAPSPIATEDFEDGFHQRAIRFSRFMEEQWASLYDCNRTRLEQLEMHVVADKGFNYSNMDNCFVNQKKNHFQITVHIEAFDNHPPNYVKVGDRLLQVREFNLVFRGVRSEMLTSEIEIKQSTTDRKPIPHEPVKLAIQERRMTKVTVHRLHFSETTANNQRKNGRPNPDQKYFLLIVKLIARTDGGEDPVVQAYQSEKVIVRASNPGQFEPPDTDTTWQKSGSTLYYNGGFVAIGTDKPVASLTVAGDIFCSGTVKHASDRRVKENIHEIDTKDALSRLEKIRVVEYAYKPEIADEWGLSEESRHRVGVIAQELAEILPEAVTDNGDFLQVDDSRIFYETVAAATELCKLTGSLETKITAVEKLSHKLAKIHKQRCKDAGSIASGLTEFGLSDKSTSASRISLASTAPSCVSHDKNHNRKKRDRRASINSYHQCHSPSCHHTEPPLCSSKLTQFTTVALVIVMAICLLAMSTLYVLDWHRRNSGYYNYLRNITDSGEEDPGLSFIFKPNEPYKAPDHSKAPPLTAYCGSEHCRMYCCADVTSTDLDKNDTNEPGGGLSSSLLGEAALALPRYSSYVPHEPDLHPSANVRSPLPSGVTFEVVNLNVTLDARYCLNTSCSSRRGSYTLYIPITPYLPTISLEVKISVPDSRQYIANCGVKYPRKCKFNDSYSQEEAVSYMLTDGVYELPVGNYVHILHCFRIGHTADSCNANEAQKGRSYDEYNLVFYRLCKDVQMSEENETSKSGDSVSGRNKPGFLNTHGVVPHGLN</sequence>
<dbReference type="GO" id="GO:0016540">
    <property type="term" value="P:protein autoprocessing"/>
    <property type="evidence" value="ECO:0007669"/>
    <property type="project" value="InterPro"/>
</dbReference>
<evidence type="ECO:0000259" key="10">
    <source>
        <dbReference type="PROSITE" id="PS51517"/>
    </source>
</evidence>
<dbReference type="Gene3D" id="2.60.40.1390">
    <property type="entry name" value="NDT80 DNA-binding domain"/>
    <property type="match status" value="2"/>
</dbReference>
<dbReference type="GO" id="GO:0005634">
    <property type="term" value="C:nucleus"/>
    <property type="evidence" value="ECO:0007669"/>
    <property type="project" value="TreeGrafter"/>
</dbReference>
<dbReference type="InterPro" id="IPR026932">
    <property type="entry name" value="MYRF_ICA"/>
</dbReference>
<feature type="compositionally biased region" description="Low complexity" evidence="8">
    <location>
        <begin position="67"/>
        <end position="86"/>
    </location>
</feature>
<feature type="DNA-binding region" description="NDT80" evidence="7">
    <location>
        <begin position="162"/>
        <end position="449"/>
    </location>
</feature>
<keyword evidence="5 7" id="KW-0238">DNA-binding</keyword>
<dbReference type="PROSITE" id="PS51517">
    <property type="entry name" value="NDT80"/>
    <property type="match status" value="1"/>
</dbReference>
<reference evidence="12 13" key="2">
    <citation type="submission" date="2018-10" db="EMBL/GenBank/DDBJ databases">
        <authorList>
            <consortium name="Pathogen Informatics"/>
        </authorList>
    </citation>
    <scope>NUCLEOTIDE SEQUENCE [LARGE SCALE GENOMIC DNA]</scope>
</reference>
<dbReference type="OrthoDB" id="27041at2759"/>
<dbReference type="PANTHER" id="PTHR13029:SF18">
    <property type="entry name" value="MYELIN REGULATORY FACTOR HOMOLOG 1"/>
    <property type="match status" value="1"/>
</dbReference>
<dbReference type="Proteomes" id="UP000274131">
    <property type="component" value="Unassembled WGS sequence"/>
</dbReference>
<dbReference type="AlphaFoldDB" id="A0A0N4UYC8"/>
<organism evidence="14">
    <name type="scientific">Enterobius vermicularis</name>
    <name type="common">Human pinworm</name>
    <dbReference type="NCBI Taxonomy" id="51028"/>
    <lineage>
        <taxon>Eukaryota</taxon>
        <taxon>Metazoa</taxon>
        <taxon>Ecdysozoa</taxon>
        <taxon>Nematoda</taxon>
        <taxon>Chromadorea</taxon>
        <taxon>Rhabditida</taxon>
        <taxon>Spirurina</taxon>
        <taxon>Oxyuridomorpha</taxon>
        <taxon>Oxyuroidea</taxon>
        <taxon>Oxyuridae</taxon>
        <taxon>Enterobius</taxon>
    </lineage>
</organism>
<evidence type="ECO:0000256" key="6">
    <source>
        <dbReference type="ARBA" id="ARBA00023136"/>
    </source>
</evidence>
<dbReference type="InterPro" id="IPR008967">
    <property type="entry name" value="p53-like_TF_DNA-bd_sf"/>
</dbReference>
<evidence type="ECO:0000256" key="7">
    <source>
        <dbReference type="PROSITE-ProRule" id="PRU00850"/>
    </source>
</evidence>
<evidence type="ECO:0000259" key="11">
    <source>
        <dbReference type="PROSITE" id="PS51688"/>
    </source>
</evidence>
<dbReference type="STRING" id="51028.A0A0N4UYC8"/>
<evidence type="ECO:0000313" key="12">
    <source>
        <dbReference type="EMBL" id="VDD87143.1"/>
    </source>
</evidence>
<evidence type="ECO:0000256" key="2">
    <source>
        <dbReference type="ARBA" id="ARBA00008221"/>
    </source>
</evidence>
<keyword evidence="13" id="KW-1185">Reference proteome</keyword>
<evidence type="ECO:0000256" key="5">
    <source>
        <dbReference type="ARBA" id="ARBA00023125"/>
    </source>
</evidence>
<dbReference type="GO" id="GO:0005789">
    <property type="term" value="C:endoplasmic reticulum membrane"/>
    <property type="evidence" value="ECO:0007669"/>
    <property type="project" value="TreeGrafter"/>
</dbReference>
<evidence type="ECO:0000313" key="14">
    <source>
        <dbReference type="WBParaSite" id="EVEC_0000257801-mRNA-1"/>
    </source>
</evidence>
<evidence type="ECO:0000256" key="1">
    <source>
        <dbReference type="ARBA" id="ARBA00004167"/>
    </source>
</evidence>
<dbReference type="InterPro" id="IPR024061">
    <property type="entry name" value="NDT80_DNA-bd_dom"/>
</dbReference>
<keyword evidence="6 9" id="KW-0472">Membrane</keyword>
<feature type="domain" description="Peptidase S74" evidence="11">
    <location>
        <begin position="495"/>
        <end position="594"/>
    </location>
</feature>
<keyword evidence="3 9" id="KW-0812">Transmembrane</keyword>
<feature type="region of interest" description="Disordered" evidence="8">
    <location>
        <begin position="52"/>
        <end position="86"/>
    </location>
</feature>
<dbReference type="GO" id="GO:0045893">
    <property type="term" value="P:positive regulation of DNA-templated transcription"/>
    <property type="evidence" value="ECO:0007669"/>
    <property type="project" value="TreeGrafter"/>
</dbReference>
<dbReference type="Pfam" id="PF13888">
    <property type="entry name" value="MRF_C2"/>
    <property type="match status" value="1"/>
</dbReference>
<dbReference type="Pfam" id="PF05224">
    <property type="entry name" value="NDT80_PhoG"/>
    <property type="match status" value="1"/>
</dbReference>
<protein>
    <submittedName>
        <fullName evidence="14">NDT80 domain-containing protein</fullName>
    </submittedName>
</protein>
<dbReference type="Pfam" id="PF13884">
    <property type="entry name" value="Peptidase_S74"/>
    <property type="match status" value="1"/>
</dbReference>
<evidence type="ECO:0000256" key="3">
    <source>
        <dbReference type="ARBA" id="ARBA00022692"/>
    </source>
</evidence>
<dbReference type="Pfam" id="PF13887">
    <property type="entry name" value="MYRF_ICA"/>
    <property type="match status" value="1"/>
</dbReference>
<feature type="transmembrane region" description="Helical" evidence="9">
    <location>
        <begin position="690"/>
        <end position="712"/>
    </location>
</feature>
<dbReference type="WBParaSite" id="EVEC_0000257801-mRNA-1">
    <property type="protein sequence ID" value="EVEC_0000257801-mRNA-1"/>
    <property type="gene ID" value="EVEC_0000257801"/>
</dbReference>
<dbReference type="EMBL" id="UXUI01007352">
    <property type="protein sequence ID" value="VDD87143.1"/>
    <property type="molecule type" value="Genomic_DNA"/>
</dbReference>
<dbReference type="PROSITE" id="PS51688">
    <property type="entry name" value="ICA"/>
    <property type="match status" value="1"/>
</dbReference>
<dbReference type="GO" id="GO:0043565">
    <property type="term" value="F:sequence-specific DNA binding"/>
    <property type="evidence" value="ECO:0007669"/>
    <property type="project" value="TreeGrafter"/>
</dbReference>
<dbReference type="Gene3D" id="1.10.10.10">
    <property type="entry name" value="Winged helix-like DNA-binding domain superfamily/Winged helix DNA-binding domain"/>
    <property type="match status" value="1"/>
</dbReference>
<dbReference type="InterPro" id="IPR030392">
    <property type="entry name" value="S74_ICA"/>
</dbReference>
<evidence type="ECO:0000256" key="9">
    <source>
        <dbReference type="SAM" id="Phobius"/>
    </source>
</evidence>
<comment type="subcellular location">
    <subcellularLocation>
        <location evidence="1">Membrane</location>
        <topology evidence="1">Single-pass membrane protein</topology>
    </subcellularLocation>
</comment>
<keyword evidence="4 9" id="KW-1133">Transmembrane helix</keyword>
<reference evidence="14" key="1">
    <citation type="submission" date="2017-02" db="UniProtKB">
        <authorList>
            <consortium name="WormBaseParasite"/>
        </authorList>
    </citation>
    <scope>IDENTIFICATION</scope>
</reference>
<dbReference type="InterPro" id="IPR025719">
    <property type="entry name" value="MYRF_C2"/>
</dbReference>
<evidence type="ECO:0000256" key="4">
    <source>
        <dbReference type="ARBA" id="ARBA00022989"/>
    </source>
</evidence>
<accession>A0A0N4UYC8</accession>
<comment type="similarity">
    <text evidence="2">Belongs to the MRF family.</text>
</comment>
<dbReference type="InterPro" id="IPR051577">
    <property type="entry name" value="MRF-like"/>
</dbReference>
<feature type="domain" description="NDT80" evidence="10">
    <location>
        <begin position="162"/>
        <end position="449"/>
    </location>
</feature>
<feature type="region of interest" description="Disordered" evidence="8">
    <location>
        <begin position="973"/>
        <end position="1003"/>
    </location>
</feature>